<protein>
    <recommendedName>
        <fullName evidence="5">TrbC/VirB2 family protein</fullName>
    </recommendedName>
</protein>
<feature type="transmembrane region" description="Helical" evidence="2">
    <location>
        <begin position="49"/>
        <end position="69"/>
    </location>
</feature>
<dbReference type="Proteomes" id="UP000228596">
    <property type="component" value="Unassembled WGS sequence"/>
</dbReference>
<evidence type="ECO:0008006" key="5">
    <source>
        <dbReference type="Google" id="ProtNLM"/>
    </source>
</evidence>
<comment type="caution">
    <text evidence="3">The sequence shown here is derived from an EMBL/GenBank/DDBJ whole genome shotgun (WGS) entry which is preliminary data.</text>
</comment>
<evidence type="ECO:0000313" key="4">
    <source>
        <dbReference type="Proteomes" id="UP000228596"/>
    </source>
</evidence>
<reference evidence="4" key="1">
    <citation type="submission" date="2017-09" db="EMBL/GenBank/DDBJ databases">
        <title>Depth-based differentiation of microbial function through sediment-hosted aquifers and enrichment of novel symbionts in the deep terrestrial subsurface.</title>
        <authorList>
            <person name="Probst A.J."/>
            <person name="Ladd B."/>
            <person name="Jarett J.K."/>
            <person name="Geller-Mcgrath D.E."/>
            <person name="Sieber C.M.K."/>
            <person name="Emerson J.B."/>
            <person name="Anantharaman K."/>
            <person name="Thomas B.C."/>
            <person name="Malmstrom R."/>
            <person name="Stieglmeier M."/>
            <person name="Klingl A."/>
            <person name="Woyke T."/>
            <person name="Ryan C.M."/>
            <person name="Banfield J.F."/>
        </authorList>
    </citation>
    <scope>NUCLEOTIDE SEQUENCE [LARGE SCALE GENOMIC DNA]</scope>
</reference>
<sequence>MWDEITKKINDAIVQPSSAGSGGTDFLDAFREALLNPIFGQVMSWLTPWLITITVAAVFYGAFMYFTAYGNEQKALVAKKAITAAFIGVIISGLSFSASTYIKRSLISQSVEKAMEGGSVPGSNRTEIQSEDQQVIPNPNPSSPFLQY</sequence>
<dbReference type="AlphaFoldDB" id="A0A2M6WX98"/>
<dbReference type="EMBL" id="PEZV01000011">
    <property type="protein sequence ID" value="PIT97418.1"/>
    <property type="molecule type" value="Genomic_DNA"/>
</dbReference>
<keyword evidence="2" id="KW-0812">Transmembrane</keyword>
<name>A0A2M6WX98_9BACT</name>
<keyword evidence="2" id="KW-0472">Membrane</keyword>
<organism evidence="3 4">
    <name type="scientific">Candidatus Berkelbacteria bacterium CG10_big_fil_rev_8_21_14_0_10_41_12</name>
    <dbReference type="NCBI Taxonomy" id="1974513"/>
    <lineage>
        <taxon>Bacteria</taxon>
        <taxon>Candidatus Berkelbacteria</taxon>
    </lineage>
</organism>
<feature type="compositionally biased region" description="Polar residues" evidence="1">
    <location>
        <begin position="121"/>
        <end position="148"/>
    </location>
</feature>
<keyword evidence="2" id="KW-1133">Transmembrane helix</keyword>
<evidence type="ECO:0000313" key="3">
    <source>
        <dbReference type="EMBL" id="PIT97418.1"/>
    </source>
</evidence>
<evidence type="ECO:0000256" key="1">
    <source>
        <dbReference type="SAM" id="MobiDB-lite"/>
    </source>
</evidence>
<accession>A0A2M6WX98</accession>
<feature type="region of interest" description="Disordered" evidence="1">
    <location>
        <begin position="117"/>
        <end position="148"/>
    </location>
</feature>
<evidence type="ECO:0000256" key="2">
    <source>
        <dbReference type="SAM" id="Phobius"/>
    </source>
</evidence>
<proteinExistence type="predicted"/>
<gene>
    <name evidence="3" type="ORF">COT77_01540</name>
</gene>
<feature type="transmembrane region" description="Helical" evidence="2">
    <location>
        <begin position="81"/>
        <end position="102"/>
    </location>
</feature>